<dbReference type="Proteomes" id="UP000290572">
    <property type="component" value="Unassembled WGS sequence"/>
</dbReference>
<feature type="region of interest" description="Disordered" evidence="1">
    <location>
        <begin position="1"/>
        <end position="111"/>
    </location>
</feature>
<reference evidence="2 3" key="1">
    <citation type="submission" date="2018-03" db="EMBL/GenBank/DDBJ databases">
        <title>Draft genome sequence of Rohu Carp (Labeo rohita).</title>
        <authorList>
            <person name="Das P."/>
            <person name="Kushwaha B."/>
            <person name="Joshi C.G."/>
            <person name="Kumar D."/>
            <person name="Nagpure N.S."/>
            <person name="Sahoo L."/>
            <person name="Das S.P."/>
            <person name="Bit A."/>
            <person name="Patnaik S."/>
            <person name="Meher P.K."/>
            <person name="Jayasankar P."/>
            <person name="Koringa P.G."/>
            <person name="Patel N.V."/>
            <person name="Hinsu A.T."/>
            <person name="Kumar R."/>
            <person name="Pandey M."/>
            <person name="Agarwal S."/>
            <person name="Srivastava S."/>
            <person name="Singh M."/>
            <person name="Iquebal M.A."/>
            <person name="Jaiswal S."/>
            <person name="Angadi U.B."/>
            <person name="Kumar N."/>
            <person name="Raza M."/>
            <person name="Shah T.M."/>
            <person name="Rai A."/>
            <person name="Jena J.K."/>
        </authorList>
    </citation>
    <scope>NUCLEOTIDE SEQUENCE [LARGE SCALE GENOMIC DNA]</scope>
    <source>
        <strain evidence="2">DASCIFA01</strain>
        <tissue evidence="2">Testis</tissue>
    </source>
</reference>
<gene>
    <name evidence="2" type="ORF">ROHU_002476</name>
</gene>
<proteinExistence type="predicted"/>
<dbReference type="EMBL" id="QBIY01006662">
    <property type="protein sequence ID" value="RXN36963.1"/>
    <property type="molecule type" value="Genomic_DNA"/>
</dbReference>
<comment type="caution">
    <text evidence="2">The sequence shown here is derived from an EMBL/GenBank/DDBJ whole genome shotgun (WGS) entry which is preliminary data.</text>
</comment>
<accession>A0A498NYI0</accession>
<sequence length="111" mass="12101">MLTPDNMRGVPNLTTREHPASESQVLTHTMHHKDETPHRQRSSRPQILADGQGGQTRGFLETLVDSQGRAGEMNHGASRRSGPPADRKIGADSGTSSVSVTERLKGHRLQT</sequence>
<evidence type="ECO:0000313" key="2">
    <source>
        <dbReference type="EMBL" id="RXN36963.1"/>
    </source>
</evidence>
<evidence type="ECO:0000256" key="1">
    <source>
        <dbReference type="SAM" id="MobiDB-lite"/>
    </source>
</evidence>
<protein>
    <submittedName>
        <fullName evidence="2">Uncharacterized protein</fullName>
    </submittedName>
</protein>
<keyword evidence="3" id="KW-1185">Reference proteome</keyword>
<evidence type="ECO:0000313" key="3">
    <source>
        <dbReference type="Proteomes" id="UP000290572"/>
    </source>
</evidence>
<dbReference type="AlphaFoldDB" id="A0A498NYI0"/>
<name>A0A498NYI0_LABRO</name>
<organism evidence="2 3">
    <name type="scientific">Labeo rohita</name>
    <name type="common">Indian major carp</name>
    <name type="synonym">Cyprinus rohita</name>
    <dbReference type="NCBI Taxonomy" id="84645"/>
    <lineage>
        <taxon>Eukaryota</taxon>
        <taxon>Metazoa</taxon>
        <taxon>Chordata</taxon>
        <taxon>Craniata</taxon>
        <taxon>Vertebrata</taxon>
        <taxon>Euteleostomi</taxon>
        <taxon>Actinopterygii</taxon>
        <taxon>Neopterygii</taxon>
        <taxon>Teleostei</taxon>
        <taxon>Ostariophysi</taxon>
        <taxon>Cypriniformes</taxon>
        <taxon>Cyprinidae</taxon>
        <taxon>Labeoninae</taxon>
        <taxon>Labeonini</taxon>
        <taxon>Labeo</taxon>
    </lineage>
</organism>